<dbReference type="EMBL" id="JACIET010000005">
    <property type="protein sequence ID" value="MBB4014902.1"/>
    <property type="molecule type" value="Genomic_DNA"/>
</dbReference>
<gene>
    <name evidence="1" type="ORF">GGR36_004260</name>
</gene>
<organism evidence="1 2">
    <name type="scientific">Niveibacterium umoris</name>
    <dbReference type="NCBI Taxonomy" id="1193620"/>
    <lineage>
        <taxon>Bacteria</taxon>
        <taxon>Pseudomonadati</taxon>
        <taxon>Pseudomonadota</taxon>
        <taxon>Betaproteobacteria</taxon>
        <taxon>Rhodocyclales</taxon>
        <taxon>Rhodocyclaceae</taxon>
        <taxon>Niveibacterium</taxon>
    </lineage>
</organism>
<evidence type="ECO:0000313" key="2">
    <source>
        <dbReference type="Proteomes" id="UP000561045"/>
    </source>
</evidence>
<sequence>MNTNRLDDQMNSILVAVFAVLTLTTALGVGEGMSFGRADPVAPGVAQAPAQAPDAQDVPRITVVAHHEVAQVAAAD</sequence>
<dbReference type="Proteomes" id="UP000561045">
    <property type="component" value="Unassembled WGS sequence"/>
</dbReference>
<dbReference type="RefSeq" id="WP_183638396.1">
    <property type="nucleotide sequence ID" value="NZ_BAABLE010000001.1"/>
</dbReference>
<name>A0A840BTA5_9RHOO</name>
<protein>
    <submittedName>
        <fullName evidence="1">Uncharacterized protein</fullName>
    </submittedName>
</protein>
<evidence type="ECO:0000313" key="1">
    <source>
        <dbReference type="EMBL" id="MBB4014902.1"/>
    </source>
</evidence>
<keyword evidence="2" id="KW-1185">Reference proteome</keyword>
<dbReference type="AlphaFoldDB" id="A0A840BTA5"/>
<accession>A0A840BTA5</accession>
<proteinExistence type="predicted"/>
<comment type="caution">
    <text evidence="1">The sequence shown here is derived from an EMBL/GenBank/DDBJ whole genome shotgun (WGS) entry which is preliminary data.</text>
</comment>
<reference evidence="1 2" key="1">
    <citation type="submission" date="2020-08" db="EMBL/GenBank/DDBJ databases">
        <title>Genomic Encyclopedia of Type Strains, Phase IV (KMG-IV): sequencing the most valuable type-strain genomes for metagenomic binning, comparative biology and taxonomic classification.</title>
        <authorList>
            <person name="Goeker M."/>
        </authorList>
    </citation>
    <scope>NUCLEOTIDE SEQUENCE [LARGE SCALE GENOMIC DNA]</scope>
    <source>
        <strain evidence="1 2">DSM 106739</strain>
    </source>
</reference>